<feature type="region of interest" description="Disordered" evidence="1">
    <location>
        <begin position="618"/>
        <end position="644"/>
    </location>
</feature>
<evidence type="ECO:0008006" key="4">
    <source>
        <dbReference type="Google" id="ProtNLM"/>
    </source>
</evidence>
<dbReference type="Proteomes" id="UP000249304">
    <property type="component" value="Unassembled WGS sequence"/>
</dbReference>
<sequence length="992" mass="106318">MTPGADAASASVSARPLDDAELQAPGPVSALALTSALDHPPASAPVSDDAAVPVGESAAWEAVVAAVDSGDPERVAACVLTLDDRARREVAALLPGHIPVARSRAVARRVKREDRHRLSNEAAWRRHVARAGRVVPEDERYQWDAPWSAIRQPMPDESWAGPLRVAGAGVIGGAAAVLAWLDRRDLEQPWNEPDADHVVERVLAERPPAWQADFAVRAALRLRPVPRSGRRAVSGARLALAMLRRSGVTPPEHDPLVLAWAGAVPTAATLRDDPLLGHLLPRLFEAEGVGAVLRDEPAGEPPPASWLAALTELERTGRIGRDQLLDGCLRRFLRGGAAPDLRFFVRLHELLDPSADEVRARRRDYLRLLPAAPGPVAEMALRHVRRLGDLDPADRTEAMRALLLRSERKLVTAGLAWLDQTARDPAADLDELAPALAYAFACESSDVQGRAVRMAVKHAKRFTAVGAGAIKDAVGVLPPELGETLVALFGGEAAEDAAGGFTPAPLPEPRRSGPFAAPVATVRDLDDRPDGSSWEAAERWLAGIVRLHADDPDALAARLAAEPVRPQPPTGPWTNVARWSEEIARLIVTSDTAPAAVRAAGATSRLGELVWPVAGAGNRPERLAEPAEANTPSEATRRGESRLPADAPAPHLFLLRRWAEVYDAIEAEALPPYLLAEPTADTGHLDAADLVERLAGYERDGIAPLPADLQQALLRLPREIPPDVARRAARLTSEAGRAAAHWMSGGRPQAATSEITWRFDSGGTLRLVPRVQVTAPSGLPLVDALLADPGECSLDDFGDTLRWWPYLMPSDREVAAAHLVPHLADLWDPAGVESSVAWALVRTGGPAGEAVGLVHAYVLGERAWSTPEERARVVVEPAARGDLGAEALGRRLALLVNLTWVKPGPVFEALEAAASLGAHREVWQIMTSFLPAFLPGPAKRPTTRHAQALAFAVRAAQWAGARGALPCVTEIAERRASSTFVRHARRLHTYLT</sequence>
<feature type="region of interest" description="Disordered" evidence="1">
    <location>
        <begin position="1"/>
        <end position="20"/>
    </location>
</feature>
<evidence type="ECO:0000313" key="3">
    <source>
        <dbReference type="Proteomes" id="UP000249304"/>
    </source>
</evidence>
<accession>A0A2W2EWM8</accession>
<name>A0A2W2EWM8_9ACTN</name>
<dbReference type="EMBL" id="POUD01000261">
    <property type="protein sequence ID" value="PZG08724.1"/>
    <property type="molecule type" value="Genomic_DNA"/>
</dbReference>
<keyword evidence="3" id="KW-1185">Reference proteome</keyword>
<organism evidence="2 3">
    <name type="scientific">Nonomuraea aridisoli</name>
    <dbReference type="NCBI Taxonomy" id="2070368"/>
    <lineage>
        <taxon>Bacteria</taxon>
        <taxon>Bacillati</taxon>
        <taxon>Actinomycetota</taxon>
        <taxon>Actinomycetes</taxon>
        <taxon>Streptosporangiales</taxon>
        <taxon>Streptosporangiaceae</taxon>
        <taxon>Nonomuraea</taxon>
    </lineage>
</organism>
<proteinExistence type="predicted"/>
<evidence type="ECO:0000256" key="1">
    <source>
        <dbReference type="SAM" id="MobiDB-lite"/>
    </source>
</evidence>
<evidence type="ECO:0000313" key="2">
    <source>
        <dbReference type="EMBL" id="PZG08724.1"/>
    </source>
</evidence>
<protein>
    <recommendedName>
        <fullName evidence="4">Secreted protein</fullName>
    </recommendedName>
</protein>
<dbReference type="AlphaFoldDB" id="A0A2W2EWM8"/>
<reference evidence="2 3" key="1">
    <citation type="submission" date="2018-01" db="EMBL/GenBank/DDBJ databases">
        <title>Draft genome sequence of Nonomuraea sp. KC333.</title>
        <authorList>
            <person name="Sahin N."/>
            <person name="Saygin H."/>
            <person name="Ay H."/>
        </authorList>
    </citation>
    <scope>NUCLEOTIDE SEQUENCE [LARGE SCALE GENOMIC DNA]</scope>
    <source>
        <strain evidence="2 3">KC333</strain>
    </source>
</reference>
<comment type="caution">
    <text evidence="2">The sequence shown here is derived from an EMBL/GenBank/DDBJ whole genome shotgun (WGS) entry which is preliminary data.</text>
</comment>
<gene>
    <name evidence="2" type="ORF">C1J01_38660</name>
</gene>